<evidence type="ECO:0000256" key="1">
    <source>
        <dbReference type="SAM" id="MobiDB-lite"/>
    </source>
</evidence>
<feature type="region of interest" description="Disordered" evidence="1">
    <location>
        <begin position="170"/>
        <end position="206"/>
    </location>
</feature>
<name>A0A8H3FL98_9LECA</name>
<dbReference type="AlphaFoldDB" id="A0A8H3FL98"/>
<evidence type="ECO:0000313" key="3">
    <source>
        <dbReference type="EMBL" id="CAF9925860.1"/>
    </source>
</evidence>
<dbReference type="PANTHER" id="PTHR13379:SF0">
    <property type="entry name" value="UPF0415 PROTEIN C7ORF25"/>
    <property type="match status" value="1"/>
</dbReference>
<dbReference type="PANTHER" id="PTHR13379">
    <property type="entry name" value="UNCHARACTERIZED DUF1308"/>
    <property type="match status" value="1"/>
</dbReference>
<feature type="domain" description="DUF1308" evidence="2">
    <location>
        <begin position="303"/>
        <end position="389"/>
    </location>
</feature>
<reference evidence="3" key="1">
    <citation type="submission" date="2021-03" db="EMBL/GenBank/DDBJ databases">
        <authorList>
            <person name="Tagirdzhanova G."/>
        </authorList>
    </citation>
    <scope>NUCLEOTIDE SEQUENCE</scope>
</reference>
<keyword evidence="4" id="KW-1185">Reference proteome</keyword>
<organism evidence="3 4">
    <name type="scientific">Gomphillus americanus</name>
    <dbReference type="NCBI Taxonomy" id="1940652"/>
    <lineage>
        <taxon>Eukaryota</taxon>
        <taxon>Fungi</taxon>
        <taxon>Dikarya</taxon>
        <taxon>Ascomycota</taxon>
        <taxon>Pezizomycotina</taxon>
        <taxon>Lecanoromycetes</taxon>
        <taxon>OSLEUM clade</taxon>
        <taxon>Ostropomycetidae</taxon>
        <taxon>Ostropales</taxon>
        <taxon>Graphidaceae</taxon>
        <taxon>Gomphilloideae</taxon>
        <taxon>Gomphillus</taxon>
    </lineage>
</organism>
<dbReference type="Pfam" id="PF07000">
    <property type="entry name" value="DUF1308"/>
    <property type="match status" value="1"/>
</dbReference>
<accession>A0A8H3FL98</accession>
<dbReference type="OrthoDB" id="441890at2759"/>
<feature type="compositionally biased region" description="Polar residues" evidence="1">
    <location>
        <begin position="178"/>
        <end position="206"/>
    </location>
</feature>
<dbReference type="InterPro" id="IPR010733">
    <property type="entry name" value="DUF1308"/>
</dbReference>
<proteinExistence type="predicted"/>
<comment type="caution">
    <text evidence="3">The sequence shown here is derived from an EMBL/GenBank/DDBJ whole genome shotgun (WGS) entry which is preliminary data.</text>
</comment>
<dbReference type="Proteomes" id="UP000664169">
    <property type="component" value="Unassembled WGS sequence"/>
</dbReference>
<evidence type="ECO:0000259" key="2">
    <source>
        <dbReference type="Pfam" id="PF07000"/>
    </source>
</evidence>
<evidence type="ECO:0000313" key="4">
    <source>
        <dbReference type="Proteomes" id="UP000664169"/>
    </source>
</evidence>
<dbReference type="EMBL" id="CAJPDQ010000024">
    <property type="protein sequence ID" value="CAF9925860.1"/>
    <property type="molecule type" value="Genomic_DNA"/>
</dbReference>
<protein>
    <recommendedName>
        <fullName evidence="2">DUF1308 domain-containing protein</fullName>
    </recommendedName>
</protein>
<sequence>MEQQPPLQDSKPSSLTPGSLLAQCQELHASVLAFRNAATAQYTPVELGSYMKSLVSELKVLERLATVAESSNSTYEDEDVGSDTDRIKHTLRSSNLRFLTTVWNMARRCRNVIALSRREYVGGTGGHGGKGVIVDVVADMGLLWIKIVTIGERKLLFDIAKEGWDEIWDESDSEASNDTETAPNPSRLNGSGVSDSTAGSVQTNQTDSGLPLVKMVKDIVSVTRTTKIRYRHPELLVYFPNFEENKLSAPVAKVIAMLRATGATIHCGTGDIELANLPSLPQQNSDSFELMLPRTLPDLTPVLNIDCTILLALISDLSHLHLDEHDAHNEPLKRQLAGERARPLLPEILYPALAGRKLITSDLAAQRMWEIVNTLGTPGEKARADILFQQGPFASSDRIEKDLIDCLQEHSDHNVPAELRLPIEIINEVETKDNNAPQELLVLQPILSDINWSVTVLGWSRKVTTVTSNRAAAKQIEHMMQKLPEGVLGPDIWVVDIARSLVGKERKRGPRET</sequence>
<gene>
    <name evidence="3" type="ORF">GOMPHAMPRED_003991</name>
</gene>